<dbReference type="SUPFAM" id="SSF52743">
    <property type="entry name" value="Subtilisin-like"/>
    <property type="match status" value="1"/>
</dbReference>
<feature type="signal peptide" evidence="8">
    <location>
        <begin position="1"/>
        <end position="20"/>
    </location>
</feature>
<keyword evidence="2 6" id="KW-0645">Protease</keyword>
<dbReference type="Gene3D" id="2.60.120.380">
    <property type="match status" value="1"/>
</dbReference>
<evidence type="ECO:0000256" key="4">
    <source>
        <dbReference type="ARBA" id="ARBA00022825"/>
    </source>
</evidence>
<dbReference type="SMART" id="SM00089">
    <property type="entry name" value="PKD"/>
    <property type="match status" value="1"/>
</dbReference>
<dbReference type="FunFam" id="3.40.50.200:FF:000014">
    <property type="entry name" value="Proteinase K"/>
    <property type="match status" value="1"/>
</dbReference>
<dbReference type="Gene3D" id="3.40.50.200">
    <property type="entry name" value="Peptidase S8/S53 domain"/>
    <property type="match status" value="1"/>
</dbReference>
<dbReference type="InterPro" id="IPR036852">
    <property type="entry name" value="Peptidase_S8/S53_dom_sf"/>
</dbReference>
<dbReference type="PROSITE" id="PS00138">
    <property type="entry name" value="SUBTILASE_SER"/>
    <property type="match status" value="1"/>
</dbReference>
<dbReference type="InterPro" id="IPR023828">
    <property type="entry name" value="Peptidase_S8_Ser-AS"/>
</dbReference>
<dbReference type="InterPro" id="IPR035986">
    <property type="entry name" value="PKD_dom_sf"/>
</dbReference>
<name>A0A1G6W183_9GAMM</name>
<dbReference type="AlphaFoldDB" id="A0A1G6W183"/>
<evidence type="ECO:0000256" key="3">
    <source>
        <dbReference type="ARBA" id="ARBA00022801"/>
    </source>
</evidence>
<accession>A0A1G6W183</accession>
<dbReference type="Gene3D" id="3.30.70.80">
    <property type="entry name" value="Peptidase S8 propeptide/proteinase inhibitor I9"/>
    <property type="match status" value="1"/>
</dbReference>
<dbReference type="OrthoDB" id="9789219at2"/>
<dbReference type="InterPro" id="IPR000209">
    <property type="entry name" value="Peptidase_S8/S53_dom"/>
</dbReference>
<feature type="active site" description="Charge relay system" evidence="5 6">
    <location>
        <position position="336"/>
    </location>
</feature>
<dbReference type="PANTHER" id="PTHR43806:SF11">
    <property type="entry name" value="CEREVISIN-RELATED"/>
    <property type="match status" value="1"/>
</dbReference>
<dbReference type="GO" id="GO:0006508">
    <property type="term" value="P:proteolysis"/>
    <property type="evidence" value="ECO:0007669"/>
    <property type="project" value="UniProtKB-KW"/>
</dbReference>
<dbReference type="InterPro" id="IPR050131">
    <property type="entry name" value="Peptidase_S8_subtilisin-like"/>
</dbReference>
<dbReference type="Pfam" id="PF18911">
    <property type="entry name" value="PKD_4"/>
    <property type="match status" value="1"/>
</dbReference>
<evidence type="ECO:0000256" key="1">
    <source>
        <dbReference type="ARBA" id="ARBA00011073"/>
    </source>
</evidence>
<dbReference type="InterPro" id="IPR034193">
    <property type="entry name" value="PCSK9_ProteinaseK-like"/>
</dbReference>
<evidence type="ECO:0000256" key="7">
    <source>
        <dbReference type="RuleBase" id="RU003355"/>
    </source>
</evidence>
<dbReference type="PROSITE" id="PS51892">
    <property type="entry name" value="SUBTILASE"/>
    <property type="match status" value="1"/>
</dbReference>
<dbReference type="STRING" id="265719.SAMN04488509_10431"/>
<dbReference type="InterPro" id="IPR000601">
    <property type="entry name" value="PKD_dom"/>
</dbReference>
<dbReference type="InterPro" id="IPR022409">
    <property type="entry name" value="PKD/Chitinase_dom"/>
</dbReference>
<dbReference type="EMBL" id="FNAG01000004">
    <property type="protein sequence ID" value="SDD58785.1"/>
    <property type="molecule type" value="Genomic_DNA"/>
</dbReference>
<dbReference type="InterPro" id="IPR010259">
    <property type="entry name" value="S8pro/Inhibitor_I9"/>
</dbReference>
<dbReference type="SUPFAM" id="SSF54897">
    <property type="entry name" value="Protease propeptides/inhibitors"/>
    <property type="match status" value="1"/>
</dbReference>
<dbReference type="PANTHER" id="PTHR43806">
    <property type="entry name" value="PEPTIDASE S8"/>
    <property type="match status" value="1"/>
</dbReference>
<proteinExistence type="inferred from homology"/>
<evidence type="ECO:0000313" key="11">
    <source>
        <dbReference type="Proteomes" id="UP000199603"/>
    </source>
</evidence>
<reference evidence="10 11" key="1">
    <citation type="submission" date="2016-10" db="EMBL/GenBank/DDBJ databases">
        <authorList>
            <person name="de Groot N.N."/>
        </authorList>
    </citation>
    <scope>NUCLEOTIDE SEQUENCE [LARGE SCALE GENOMIC DNA]</scope>
    <source>
        <strain evidence="10 11">DSM 16957</strain>
    </source>
</reference>
<dbReference type="CDD" id="cd00146">
    <property type="entry name" value="PKD"/>
    <property type="match status" value="1"/>
</dbReference>
<evidence type="ECO:0000259" key="9">
    <source>
        <dbReference type="PROSITE" id="PS50093"/>
    </source>
</evidence>
<dbReference type="InterPro" id="IPR015500">
    <property type="entry name" value="Peptidase_S8_subtilisin-rel"/>
</dbReference>
<comment type="similarity">
    <text evidence="1 6 7">Belongs to the peptidase S8 family.</text>
</comment>
<feature type="domain" description="PKD" evidence="9">
    <location>
        <begin position="397"/>
        <end position="477"/>
    </location>
</feature>
<keyword evidence="11" id="KW-1185">Reference proteome</keyword>
<dbReference type="RefSeq" id="WP_091241590.1">
    <property type="nucleotide sequence ID" value="NZ_FNAG01000004.1"/>
</dbReference>
<dbReference type="SUPFAM" id="SSF49299">
    <property type="entry name" value="PKD domain"/>
    <property type="match status" value="1"/>
</dbReference>
<dbReference type="Gene3D" id="2.60.40.10">
    <property type="entry name" value="Immunoglobulins"/>
    <property type="match status" value="1"/>
</dbReference>
<dbReference type="InterPro" id="IPR037045">
    <property type="entry name" value="S8pro/Inhibitor_I9_sf"/>
</dbReference>
<gene>
    <name evidence="10" type="ORF">SAMN04488509_10431</name>
</gene>
<dbReference type="InterPro" id="IPR023827">
    <property type="entry name" value="Peptidase_S8_Asp-AS"/>
</dbReference>
<evidence type="ECO:0000256" key="2">
    <source>
        <dbReference type="ARBA" id="ARBA00022670"/>
    </source>
</evidence>
<dbReference type="CDD" id="cd04077">
    <property type="entry name" value="Peptidases_S8_PCSK9_ProteinaseK_like"/>
    <property type="match status" value="1"/>
</dbReference>
<sequence>MKKLCFAVAVAMALPGLAAASELRRASKPVDGQYIVVLKEDLVRFAGETSSRRPDVSSLAVDMASRFGLQVDMAYSHVLPGFVVRASEKQIAELLGDARVAYVEQDGYVSTSAVQTGATWGIDRVDQRNLPLSGSYEYLTTASNVHTYIVDTGVLGSHVQFSGRMGNGYTAISDGRGTEDCNGHGTHVAGTVAGTTHGIAKGAIIHPVRVLGCNGSGTNSGVIAGMDWVAANHIKPAVANMSLGGGASTATDDAVTRMHNAGVTVVVAAGNDNSNACNYSPARAPVAITVGSTTNTDARSSFSNFGTCLDIFAPGSNILSAWYTGTSATNTISGTSMASPHVAGAAALYLANNPSATPSQVATALINNSTPNKVTSAGTGSPNRLLYSIFGGGTPPADNPPTASFTFSCSGLTCSFNGSGSTDDNGISSYSWTFGDGATATGSTASRTYAAAGTYTATLTVRDTANQANSTSRTVTVSTGPTAPCTSCEAYSGTLSGSGAQAFIPGGSYYYSSASGTHRGWLRGPASGADFDLALQKWNGSSWSNVRTGTSSSSNEDVTYSGTAGYYRWRVYSYSGSGSYNFWMQRP</sequence>
<dbReference type="PROSITE" id="PS00137">
    <property type="entry name" value="SUBTILASE_HIS"/>
    <property type="match status" value="1"/>
</dbReference>
<organism evidence="10 11">
    <name type="scientific">Aquimonas voraii</name>
    <dbReference type="NCBI Taxonomy" id="265719"/>
    <lineage>
        <taxon>Bacteria</taxon>
        <taxon>Pseudomonadati</taxon>
        <taxon>Pseudomonadota</taxon>
        <taxon>Gammaproteobacteria</taxon>
        <taxon>Lysobacterales</taxon>
        <taxon>Lysobacteraceae</taxon>
        <taxon>Aquimonas</taxon>
    </lineage>
</organism>
<dbReference type="InterPro" id="IPR013783">
    <property type="entry name" value="Ig-like_fold"/>
</dbReference>
<protein>
    <submittedName>
        <fullName evidence="10">Peptidase inhibitor I9</fullName>
    </submittedName>
</protein>
<dbReference type="Proteomes" id="UP000199603">
    <property type="component" value="Unassembled WGS sequence"/>
</dbReference>
<evidence type="ECO:0000256" key="6">
    <source>
        <dbReference type="PROSITE-ProRule" id="PRU01240"/>
    </source>
</evidence>
<dbReference type="PROSITE" id="PS50093">
    <property type="entry name" value="PKD"/>
    <property type="match status" value="1"/>
</dbReference>
<dbReference type="Pfam" id="PF05922">
    <property type="entry name" value="Inhibitor_I9"/>
    <property type="match status" value="1"/>
</dbReference>
<feature type="chain" id="PRO_5011683526" evidence="8">
    <location>
        <begin position="21"/>
        <end position="587"/>
    </location>
</feature>
<keyword evidence="4 6" id="KW-0720">Serine protease</keyword>
<dbReference type="GO" id="GO:0005615">
    <property type="term" value="C:extracellular space"/>
    <property type="evidence" value="ECO:0007669"/>
    <property type="project" value="TreeGrafter"/>
</dbReference>
<keyword evidence="8" id="KW-0732">Signal</keyword>
<keyword evidence="3 6" id="KW-0378">Hydrolase</keyword>
<evidence type="ECO:0000313" key="10">
    <source>
        <dbReference type="EMBL" id="SDD58785.1"/>
    </source>
</evidence>
<feature type="active site" description="Charge relay system" evidence="5 6">
    <location>
        <position position="184"/>
    </location>
</feature>
<dbReference type="GO" id="GO:0004252">
    <property type="term" value="F:serine-type endopeptidase activity"/>
    <property type="evidence" value="ECO:0007669"/>
    <property type="project" value="UniProtKB-UniRule"/>
</dbReference>
<dbReference type="InterPro" id="IPR022398">
    <property type="entry name" value="Peptidase_S8_His-AS"/>
</dbReference>
<evidence type="ECO:0000256" key="8">
    <source>
        <dbReference type="SAM" id="SignalP"/>
    </source>
</evidence>
<feature type="active site" description="Charge relay system" evidence="5 6">
    <location>
        <position position="151"/>
    </location>
</feature>
<dbReference type="PROSITE" id="PS00136">
    <property type="entry name" value="SUBTILASE_ASP"/>
    <property type="match status" value="1"/>
</dbReference>
<evidence type="ECO:0000256" key="5">
    <source>
        <dbReference type="PIRSR" id="PIRSR615500-1"/>
    </source>
</evidence>
<dbReference type="PRINTS" id="PR00723">
    <property type="entry name" value="SUBTILISIN"/>
</dbReference>
<dbReference type="Pfam" id="PF00082">
    <property type="entry name" value="Peptidase_S8"/>
    <property type="match status" value="1"/>
</dbReference>